<evidence type="ECO:0000313" key="1">
    <source>
        <dbReference type="EMBL" id="AEE51726.1"/>
    </source>
</evidence>
<dbReference type="Pfam" id="PF14054">
    <property type="entry name" value="DUF4249"/>
    <property type="match status" value="1"/>
</dbReference>
<gene>
    <name evidence="1" type="ordered locus">Halhy_3875</name>
</gene>
<dbReference type="EMBL" id="CP002691">
    <property type="protein sequence ID" value="AEE51726.1"/>
    <property type="molecule type" value="Genomic_DNA"/>
</dbReference>
<evidence type="ECO:0000313" key="2">
    <source>
        <dbReference type="Proteomes" id="UP000008461"/>
    </source>
</evidence>
<reference key="2">
    <citation type="submission" date="2011-04" db="EMBL/GenBank/DDBJ databases">
        <title>Complete sequence of chromosome of Haliscomenobacter hydrossis DSM 1100.</title>
        <authorList>
            <consortium name="US DOE Joint Genome Institute (JGI-PGF)"/>
            <person name="Lucas S."/>
            <person name="Han J."/>
            <person name="Lapidus A."/>
            <person name="Bruce D."/>
            <person name="Goodwin L."/>
            <person name="Pitluck S."/>
            <person name="Peters L."/>
            <person name="Kyrpides N."/>
            <person name="Mavromatis K."/>
            <person name="Ivanova N."/>
            <person name="Ovchinnikova G."/>
            <person name="Pagani I."/>
            <person name="Daligault H."/>
            <person name="Detter J.C."/>
            <person name="Han C."/>
            <person name="Land M."/>
            <person name="Hauser L."/>
            <person name="Markowitz V."/>
            <person name="Cheng J.-F."/>
            <person name="Hugenholtz P."/>
            <person name="Woyke T."/>
            <person name="Wu D."/>
            <person name="Verbarg S."/>
            <person name="Frueling A."/>
            <person name="Brambilla E."/>
            <person name="Klenk H.-P."/>
            <person name="Eisen J.A."/>
        </authorList>
    </citation>
    <scope>NUCLEOTIDE SEQUENCE</scope>
    <source>
        <strain>DSM 1100</strain>
    </source>
</reference>
<dbReference type="InterPro" id="IPR025345">
    <property type="entry name" value="DUF4249"/>
</dbReference>
<dbReference type="Proteomes" id="UP000008461">
    <property type="component" value="Chromosome"/>
</dbReference>
<dbReference type="AlphaFoldDB" id="F4L392"/>
<dbReference type="KEGG" id="hhy:Halhy_3875"/>
<proteinExistence type="predicted"/>
<reference evidence="1 2" key="1">
    <citation type="journal article" date="2011" name="Stand. Genomic Sci.">
        <title>Complete genome sequence of Haliscomenobacter hydrossis type strain (O).</title>
        <authorList>
            <consortium name="US DOE Joint Genome Institute (JGI-PGF)"/>
            <person name="Daligault H."/>
            <person name="Lapidus A."/>
            <person name="Zeytun A."/>
            <person name="Nolan M."/>
            <person name="Lucas S."/>
            <person name="Del Rio T.G."/>
            <person name="Tice H."/>
            <person name="Cheng J.F."/>
            <person name="Tapia R."/>
            <person name="Han C."/>
            <person name="Goodwin L."/>
            <person name="Pitluck S."/>
            <person name="Liolios K."/>
            <person name="Pagani I."/>
            <person name="Ivanova N."/>
            <person name="Huntemann M."/>
            <person name="Mavromatis K."/>
            <person name="Mikhailova N."/>
            <person name="Pati A."/>
            <person name="Chen A."/>
            <person name="Palaniappan K."/>
            <person name="Land M."/>
            <person name="Hauser L."/>
            <person name="Brambilla E.M."/>
            <person name="Rohde M."/>
            <person name="Verbarg S."/>
            <person name="Goker M."/>
            <person name="Bristow J."/>
            <person name="Eisen J.A."/>
            <person name="Markowitz V."/>
            <person name="Hugenholtz P."/>
            <person name="Kyrpides N.C."/>
            <person name="Klenk H.P."/>
            <person name="Woyke T."/>
        </authorList>
    </citation>
    <scope>NUCLEOTIDE SEQUENCE [LARGE SCALE GENOMIC DNA]</scope>
    <source>
        <strain evidence="2">ATCC 27775 / DSM 1100 / LMG 10767 / O</strain>
    </source>
</reference>
<evidence type="ECO:0008006" key="3">
    <source>
        <dbReference type="Google" id="ProtNLM"/>
    </source>
</evidence>
<dbReference type="STRING" id="760192.Halhy_3875"/>
<dbReference type="RefSeq" id="WP_013766265.1">
    <property type="nucleotide sequence ID" value="NC_015510.1"/>
</dbReference>
<dbReference type="PROSITE" id="PS51257">
    <property type="entry name" value="PROKAR_LIPOPROTEIN"/>
    <property type="match status" value="1"/>
</dbReference>
<accession>F4L392</accession>
<dbReference type="HOGENOM" id="CLU_067543_0_0_10"/>
<name>F4L392_HALH1</name>
<organism evidence="1 2">
    <name type="scientific">Haliscomenobacter hydrossis (strain ATCC 27775 / DSM 1100 / LMG 10767 / O)</name>
    <dbReference type="NCBI Taxonomy" id="760192"/>
    <lineage>
        <taxon>Bacteria</taxon>
        <taxon>Pseudomonadati</taxon>
        <taxon>Bacteroidota</taxon>
        <taxon>Saprospiria</taxon>
        <taxon>Saprospirales</taxon>
        <taxon>Haliscomenobacteraceae</taxon>
        <taxon>Haliscomenobacter</taxon>
    </lineage>
</organism>
<protein>
    <recommendedName>
        <fullName evidence="3">Lipoprotein</fullName>
    </recommendedName>
</protein>
<keyword evidence="2" id="KW-1185">Reference proteome</keyword>
<sequence length="301" mass="34377">MKYNIIPYVILFFFCSCDKDIAYKFDSFQPKMVVNANLSPQDGILVQVSRSIPPNEDVSKNKIWINDAVVKLYEDGTLLRTLPFKKDGLYGAVATEFNPSIGHLYSLQIEHPEFGEMSSEAISIPPPPIILSSKVERSPNLSINNDPQVRWQVHLKDPLENNGGYLSVITIKSSQNAYSESPYNSTLLNTKIGQFCELFFTYGNRLLFKNECFKGQEVELTFEFDVSATIGPIGQRYTPDQLELKLYSIDETLYEYYRTQNRPEDFELAFSDPEPLYSNMEGGYGVFLAFNYLSYSFPIPK</sequence>
<dbReference type="OrthoDB" id="1466461at2"/>